<sequence>SISGGVLSTSVVSSNQSVTITASYTYNGVTKTDTHAVTIVNSDAPDQYEPDNTYQQAGLLDLNQQQPHSINPESDIDWVKFILPCTSDIVIETSGVSGDTQMWLYDSNLVELESNDDGGVNTFSKIIRTGLSAGTYYIKVDEYGNNNIIPSYSLSLTGSSQDCGINIVPILYLLLSNSTSESGSDTVLYNDLMWQKTDDGIFRDWWDAETYCDDLQLGGYTDWRMPTFDELNSLVVCSNGAPTPPPLFSFLGCRDAVGDFTTPTMDPVFDAAYITAPYIGYGIYWTSTENGTQTDNVWIISFNYGQNAVVEKIEDSLYIVRCVRDL</sequence>
<keyword evidence="4" id="KW-1185">Reference proteome</keyword>
<evidence type="ECO:0000313" key="3">
    <source>
        <dbReference type="EMBL" id="RWX51747.1"/>
    </source>
</evidence>
<dbReference type="EMBL" id="MTKS01000088">
    <property type="protein sequence ID" value="RWX51747.1"/>
    <property type="molecule type" value="Genomic_DNA"/>
</dbReference>
<organism evidence="3 4">
    <name type="scientific">Candidatus Electrothrix marina</name>
    <dbReference type="NCBI Taxonomy" id="1859130"/>
    <lineage>
        <taxon>Bacteria</taxon>
        <taxon>Pseudomonadati</taxon>
        <taxon>Thermodesulfobacteriota</taxon>
        <taxon>Desulfobulbia</taxon>
        <taxon>Desulfobulbales</taxon>
        <taxon>Desulfobulbaceae</taxon>
        <taxon>Candidatus Electrothrix</taxon>
    </lineage>
</organism>
<dbReference type="Proteomes" id="UP000288892">
    <property type="component" value="Unassembled WGS sequence"/>
</dbReference>
<feature type="domain" description="Peptidase C-terminal archaeal/bacterial" evidence="1">
    <location>
        <begin position="76"/>
        <end position="141"/>
    </location>
</feature>
<feature type="domain" description="Lcl C-terminal" evidence="2">
    <location>
        <begin position="190"/>
        <end position="324"/>
    </location>
</feature>
<protein>
    <submittedName>
        <fullName evidence="3">Pre-peptidase C-terminal domain-containing protein</fullName>
    </submittedName>
</protein>
<dbReference type="SUPFAM" id="SSF89260">
    <property type="entry name" value="Collagen-binding domain"/>
    <property type="match status" value="1"/>
</dbReference>
<evidence type="ECO:0000259" key="2">
    <source>
        <dbReference type="Pfam" id="PF07603"/>
    </source>
</evidence>
<accession>A0A444JFD6</accession>
<dbReference type="Gene3D" id="2.60.120.380">
    <property type="match status" value="1"/>
</dbReference>
<feature type="non-terminal residue" evidence="3">
    <location>
        <position position="1"/>
    </location>
</feature>
<dbReference type="Pfam" id="PF07603">
    <property type="entry name" value="Lcl_C"/>
    <property type="match status" value="1"/>
</dbReference>
<gene>
    <name evidence="3" type="ORF">VU01_108810</name>
</gene>
<reference evidence="3 4" key="1">
    <citation type="submission" date="2017-01" db="EMBL/GenBank/DDBJ databases">
        <title>The cable genome- insights into the physiology and evolution of filamentous bacteria capable of sulfide oxidation via long distance electron transfer.</title>
        <authorList>
            <person name="Schreiber L."/>
            <person name="Bjerg J.T."/>
            <person name="Boggild A."/>
            <person name="Van De Vossenberg J."/>
            <person name="Meysman F."/>
            <person name="Nielsen L.P."/>
            <person name="Schramm A."/>
            <person name="Kjeldsen K.U."/>
        </authorList>
    </citation>
    <scope>NUCLEOTIDE SEQUENCE [LARGE SCALE GENOMIC DNA]</scope>
    <source>
        <strain evidence="3">A5</strain>
    </source>
</reference>
<dbReference type="InterPro" id="IPR007280">
    <property type="entry name" value="Peptidase_C_arc/bac"/>
</dbReference>
<evidence type="ECO:0000259" key="1">
    <source>
        <dbReference type="Pfam" id="PF04151"/>
    </source>
</evidence>
<dbReference type="InterPro" id="IPR011460">
    <property type="entry name" value="Lcl_C"/>
</dbReference>
<dbReference type="PANTHER" id="PTHR35812">
    <property type="entry name" value="LIPOPROTEIN"/>
    <property type="match status" value="1"/>
</dbReference>
<dbReference type="Pfam" id="PF04151">
    <property type="entry name" value="PPC"/>
    <property type="match status" value="1"/>
</dbReference>
<name>A0A444JFD6_9BACT</name>
<evidence type="ECO:0000313" key="4">
    <source>
        <dbReference type="Proteomes" id="UP000288892"/>
    </source>
</evidence>
<comment type="caution">
    <text evidence="3">The sequence shown here is derived from an EMBL/GenBank/DDBJ whole genome shotgun (WGS) entry which is preliminary data.</text>
</comment>
<dbReference type="PANTHER" id="PTHR35812:SF1">
    <property type="entry name" value="LIPOPROTEIN"/>
    <property type="match status" value="1"/>
</dbReference>
<proteinExistence type="predicted"/>
<dbReference type="AlphaFoldDB" id="A0A444JFD6"/>